<dbReference type="Pfam" id="PF08284">
    <property type="entry name" value="RVP_2"/>
    <property type="match status" value="1"/>
</dbReference>
<evidence type="ECO:0000256" key="4">
    <source>
        <dbReference type="ARBA" id="ARBA00022777"/>
    </source>
</evidence>
<keyword evidence="3" id="KW-0547">Nucleotide-binding</keyword>
<keyword evidence="2" id="KW-0808">Transferase</keyword>
<accession>A0A8S2A6J7</accession>
<dbReference type="GO" id="GO:0004674">
    <property type="term" value="F:protein serine/threonine kinase activity"/>
    <property type="evidence" value="ECO:0007669"/>
    <property type="project" value="UniProtKB-KW"/>
</dbReference>
<dbReference type="PANTHER" id="PTHR43895:SF104">
    <property type="entry name" value="CBL-INTERACTING SERINE_THREONINE-PROTEIN KINASE 3"/>
    <property type="match status" value="1"/>
</dbReference>
<sequence length="324" mass="36844">MASRVSDLMRLQVSVRQNRKVLGDIGNLVTVVKFVRQSSQAYMAEQIRREIATMKLIKHPNVVQLYEVMASKTKILIILEYVTGGELFDKIVNDGRTKENEVRRYFQQLIHVVDYPHSRDGEDPEDEPMDDEDLKLSQNAMKGEQNESTFQVNNNIANGSGCILLGTLSTHDFIRSSVAKKLGIPIRRRPDRVVALADGGKCPVDGLCKGISMTVQGHQFEADCFAIPLSGFDVVLGIRCLNALGRVMWDVPARTIEFVHKDMMVKWHGEDKGPTRTLSKLQETGTPLRDGLMKKKDFYYAWKFTYNDRTIRFYKEAINENITI</sequence>
<dbReference type="InterPro" id="IPR000719">
    <property type="entry name" value="Prot_kinase_dom"/>
</dbReference>
<evidence type="ECO:0000256" key="5">
    <source>
        <dbReference type="ARBA" id="ARBA00022840"/>
    </source>
</evidence>
<reference evidence="7" key="1">
    <citation type="submission" date="2021-01" db="EMBL/GenBank/DDBJ databases">
        <authorList>
            <person name="Bezrukov I."/>
        </authorList>
    </citation>
    <scope>NUCLEOTIDE SEQUENCE</scope>
</reference>
<dbReference type="Proteomes" id="UP000682877">
    <property type="component" value="Chromosome 4"/>
</dbReference>
<feature type="domain" description="Protein kinase" evidence="6">
    <location>
        <begin position="1"/>
        <end position="324"/>
    </location>
</feature>
<dbReference type="InterPro" id="IPR011009">
    <property type="entry name" value="Kinase-like_dom_sf"/>
</dbReference>
<dbReference type="PROSITE" id="PS50011">
    <property type="entry name" value="PROTEIN_KINASE_DOM"/>
    <property type="match status" value="1"/>
</dbReference>
<dbReference type="Pfam" id="PF00069">
    <property type="entry name" value="Pkinase"/>
    <property type="match status" value="1"/>
</dbReference>
<dbReference type="PANTHER" id="PTHR43895">
    <property type="entry name" value="CALCIUM/CALMODULIN-DEPENDENT PROTEIN KINASE KINASE-RELATED"/>
    <property type="match status" value="1"/>
</dbReference>
<evidence type="ECO:0000313" key="8">
    <source>
        <dbReference type="Proteomes" id="UP000682877"/>
    </source>
</evidence>
<dbReference type="SMART" id="SM00220">
    <property type="entry name" value="S_TKc"/>
    <property type="match status" value="1"/>
</dbReference>
<keyword evidence="5" id="KW-0067">ATP-binding</keyword>
<dbReference type="SUPFAM" id="SSF56112">
    <property type="entry name" value="Protein kinase-like (PK-like)"/>
    <property type="match status" value="1"/>
</dbReference>
<name>A0A8S2A6J7_ARAAE</name>
<gene>
    <name evidence="7" type="ORF">AARE701A_LOCUS9795</name>
</gene>
<keyword evidence="1" id="KW-0723">Serine/threonine-protein kinase</keyword>
<evidence type="ECO:0000256" key="2">
    <source>
        <dbReference type="ARBA" id="ARBA00022679"/>
    </source>
</evidence>
<evidence type="ECO:0000259" key="6">
    <source>
        <dbReference type="PROSITE" id="PS50011"/>
    </source>
</evidence>
<evidence type="ECO:0000256" key="3">
    <source>
        <dbReference type="ARBA" id="ARBA00022741"/>
    </source>
</evidence>
<keyword evidence="8" id="KW-1185">Reference proteome</keyword>
<keyword evidence="4" id="KW-0418">Kinase</keyword>
<dbReference type="Gene3D" id="1.10.510.10">
    <property type="entry name" value="Transferase(Phosphotransferase) domain 1"/>
    <property type="match status" value="1"/>
</dbReference>
<proteinExistence type="predicted"/>
<evidence type="ECO:0000256" key="1">
    <source>
        <dbReference type="ARBA" id="ARBA00022527"/>
    </source>
</evidence>
<evidence type="ECO:0000313" key="7">
    <source>
        <dbReference type="EMBL" id="CAE6013672.1"/>
    </source>
</evidence>
<dbReference type="AlphaFoldDB" id="A0A8S2A6J7"/>
<organism evidence="7 8">
    <name type="scientific">Arabidopsis arenosa</name>
    <name type="common">Sand rock-cress</name>
    <name type="synonym">Cardaminopsis arenosa</name>
    <dbReference type="NCBI Taxonomy" id="38785"/>
    <lineage>
        <taxon>Eukaryota</taxon>
        <taxon>Viridiplantae</taxon>
        <taxon>Streptophyta</taxon>
        <taxon>Embryophyta</taxon>
        <taxon>Tracheophyta</taxon>
        <taxon>Spermatophyta</taxon>
        <taxon>Magnoliopsida</taxon>
        <taxon>eudicotyledons</taxon>
        <taxon>Gunneridae</taxon>
        <taxon>Pentapetalae</taxon>
        <taxon>rosids</taxon>
        <taxon>malvids</taxon>
        <taxon>Brassicales</taxon>
        <taxon>Brassicaceae</taxon>
        <taxon>Camelineae</taxon>
        <taxon>Arabidopsis</taxon>
    </lineage>
</organism>
<dbReference type="Gene3D" id="2.40.70.10">
    <property type="entry name" value="Acid Proteases"/>
    <property type="match status" value="1"/>
</dbReference>
<dbReference type="GO" id="GO:0007165">
    <property type="term" value="P:signal transduction"/>
    <property type="evidence" value="ECO:0007669"/>
    <property type="project" value="TreeGrafter"/>
</dbReference>
<protein>
    <recommendedName>
        <fullName evidence="6">Protein kinase domain-containing protein</fullName>
    </recommendedName>
</protein>
<dbReference type="CDD" id="cd00303">
    <property type="entry name" value="retropepsin_like"/>
    <property type="match status" value="1"/>
</dbReference>
<dbReference type="InterPro" id="IPR021109">
    <property type="entry name" value="Peptidase_aspartic_dom_sf"/>
</dbReference>
<dbReference type="GO" id="GO:0005524">
    <property type="term" value="F:ATP binding"/>
    <property type="evidence" value="ECO:0007669"/>
    <property type="project" value="UniProtKB-KW"/>
</dbReference>
<dbReference type="EMBL" id="LR999454">
    <property type="protein sequence ID" value="CAE6013672.1"/>
    <property type="molecule type" value="Genomic_DNA"/>
</dbReference>